<keyword evidence="1" id="KW-1003">Cell membrane</keyword>
<dbReference type="GO" id="GO:0005964">
    <property type="term" value="C:phosphorylase kinase complex"/>
    <property type="evidence" value="ECO:0007669"/>
    <property type="project" value="TreeGrafter"/>
</dbReference>
<dbReference type="Proteomes" id="UP000095283">
    <property type="component" value="Unplaced"/>
</dbReference>
<evidence type="ECO:0000256" key="2">
    <source>
        <dbReference type="SAM" id="Phobius"/>
    </source>
</evidence>
<dbReference type="GO" id="GO:0005886">
    <property type="term" value="C:plasma membrane"/>
    <property type="evidence" value="ECO:0007669"/>
    <property type="project" value="UniProtKB-SubCell"/>
</dbReference>
<sequence length="498" mass="58620">MSTSLARRRNNKVPPENLRLRRLTQAYLTPYQRSKPAQTTVVSQIDRVYSITQDLILNYQSVTSGLFPRYSKNQDVGYVKDSIYCALACWACSVAYNYFTFYFCKKIPLSIERTYRTPDFGMWERGTRYNNGKPELHASSLGMVIWGYIFLNIFLFIYYLLVFSLLFKNTDAALLMTIGWPAFATHDQALFEKTVQKCIRRLEGKYGVRRFLRDGYHSELEDNTRTFYEEHETSRFHGIECQFPMFFAYISLTVVYIKICSFLLFVSFRYYLNHFYILFILVAGGFVEPVQIWPSWRMVKVCYHHNNFINYIYYGSQLNIFVGTKIILAYDRENVKYQILYDFIETVREHLERVYRRACQLRLWWLVRYCAGKLRKAMNSLAPAITNMLLVDLFFAYCPENEPHVAVMHQELIIACSDLLLCIIATILERNPEISFTAGRIDCDCAVVEFILSDRHFSQVINIFGDGEKNTPLTVQSLIQLIEFMDLYPYHIDCSSYH</sequence>
<dbReference type="PANTHER" id="PTHR10749">
    <property type="entry name" value="PHOSPHORYLASE B KINASE REGULATORY SUBUNIT"/>
    <property type="match status" value="1"/>
</dbReference>
<keyword evidence="1" id="KW-0449">Lipoprotein</keyword>
<evidence type="ECO:0000256" key="1">
    <source>
        <dbReference type="RuleBase" id="RU364123"/>
    </source>
</evidence>
<feature type="transmembrane region" description="Helical" evidence="2">
    <location>
        <begin position="275"/>
        <end position="296"/>
    </location>
</feature>
<dbReference type="SUPFAM" id="SSF48208">
    <property type="entry name" value="Six-hairpin glycosidases"/>
    <property type="match status" value="1"/>
</dbReference>
<dbReference type="GO" id="GO:0005977">
    <property type="term" value="P:glycogen metabolic process"/>
    <property type="evidence" value="ECO:0007669"/>
    <property type="project" value="UniProtKB-UniPathway"/>
</dbReference>
<keyword evidence="1" id="KW-0321">Glycogen metabolism</keyword>
<proteinExistence type="inferred from homology"/>
<feature type="transmembrane region" description="Helical" evidence="2">
    <location>
        <begin position="246"/>
        <end position="268"/>
    </location>
</feature>
<organism evidence="3 4">
    <name type="scientific">Heterorhabditis bacteriophora</name>
    <name type="common">Entomopathogenic nematode worm</name>
    <dbReference type="NCBI Taxonomy" id="37862"/>
    <lineage>
        <taxon>Eukaryota</taxon>
        <taxon>Metazoa</taxon>
        <taxon>Ecdysozoa</taxon>
        <taxon>Nematoda</taxon>
        <taxon>Chromadorea</taxon>
        <taxon>Rhabditida</taxon>
        <taxon>Rhabditina</taxon>
        <taxon>Rhabditomorpha</taxon>
        <taxon>Strongyloidea</taxon>
        <taxon>Heterorhabditidae</taxon>
        <taxon>Heterorhabditis</taxon>
    </lineage>
</organism>
<dbReference type="InterPro" id="IPR008928">
    <property type="entry name" value="6-hairpin_glycosidase_sf"/>
</dbReference>
<comment type="pathway">
    <text evidence="1">Glycan biosynthesis; glycogen metabolism.</text>
</comment>
<protein>
    <recommendedName>
        <fullName evidence="1">Phosphorylase b kinase regulatory subunit</fullName>
    </recommendedName>
</protein>
<feature type="transmembrane region" description="Helical" evidence="2">
    <location>
        <begin position="143"/>
        <end position="167"/>
    </location>
</feature>
<feature type="transmembrane region" description="Helical" evidence="2">
    <location>
        <begin position="308"/>
        <end position="330"/>
    </location>
</feature>
<keyword evidence="1 2" id="KW-0472">Membrane</keyword>
<dbReference type="InterPro" id="IPR008734">
    <property type="entry name" value="PHK_A/B_su"/>
</dbReference>
<comment type="similarity">
    <text evidence="1">Belongs to the phosphorylase b kinase regulatory chain family.</text>
</comment>
<keyword evidence="1" id="KW-0636">Prenylation</keyword>
<keyword evidence="1" id="KW-0119">Carbohydrate metabolism</keyword>
<evidence type="ECO:0000313" key="4">
    <source>
        <dbReference type="WBParaSite" id="Hba_03542"/>
    </source>
</evidence>
<dbReference type="WBParaSite" id="Hba_03542">
    <property type="protein sequence ID" value="Hba_03542"/>
    <property type="gene ID" value="Hba_03542"/>
</dbReference>
<dbReference type="UniPathway" id="UPA00163"/>
<comment type="function">
    <text evidence="1">Phosphorylase b kinase catalyzes the phosphorylation of serine in certain substrates, including troponin I.</text>
</comment>
<comment type="subcellular location">
    <subcellularLocation>
        <location evidence="1">Cell membrane</location>
        <topology evidence="1">Lipid-anchor</topology>
        <orientation evidence="1">Cytoplasmic side</orientation>
    </subcellularLocation>
</comment>
<name>A0A1I7WF09_HETBA</name>
<dbReference type="PANTHER" id="PTHR10749:SF8">
    <property type="entry name" value="PHOSPHORYLASE B KINASE REGULATORY SUBUNIT BETA"/>
    <property type="match status" value="1"/>
</dbReference>
<keyword evidence="3" id="KW-1185">Reference proteome</keyword>
<accession>A0A1I7WF09</accession>
<keyword evidence="2" id="KW-0812">Transmembrane</keyword>
<keyword evidence="2" id="KW-1133">Transmembrane helix</keyword>
<keyword evidence="1" id="KW-0112">Calmodulin-binding</keyword>
<evidence type="ECO:0000313" key="3">
    <source>
        <dbReference type="Proteomes" id="UP000095283"/>
    </source>
</evidence>
<reference evidence="4" key="1">
    <citation type="submission" date="2016-11" db="UniProtKB">
        <authorList>
            <consortium name="WormBaseParasite"/>
        </authorList>
    </citation>
    <scope>IDENTIFICATION</scope>
</reference>
<dbReference type="AlphaFoldDB" id="A0A1I7WF09"/>
<dbReference type="GO" id="GO:0005516">
    <property type="term" value="F:calmodulin binding"/>
    <property type="evidence" value="ECO:0007669"/>
    <property type="project" value="UniProtKB-KW"/>
</dbReference>